<proteinExistence type="predicted"/>
<feature type="region of interest" description="Disordered" evidence="1">
    <location>
        <begin position="139"/>
        <end position="160"/>
    </location>
</feature>
<feature type="compositionally biased region" description="Polar residues" evidence="1">
    <location>
        <begin position="76"/>
        <end position="85"/>
    </location>
</feature>
<name>A0A6A6ZBU8_9PLEO</name>
<evidence type="ECO:0000313" key="2">
    <source>
        <dbReference type="EMBL" id="KAF2818183.1"/>
    </source>
</evidence>
<reference evidence="2" key="1">
    <citation type="journal article" date="2020" name="Stud. Mycol.">
        <title>101 Dothideomycetes genomes: a test case for predicting lifestyles and emergence of pathogens.</title>
        <authorList>
            <person name="Haridas S."/>
            <person name="Albert R."/>
            <person name="Binder M."/>
            <person name="Bloem J."/>
            <person name="Labutti K."/>
            <person name="Salamov A."/>
            <person name="Andreopoulos B."/>
            <person name="Baker S."/>
            <person name="Barry K."/>
            <person name="Bills G."/>
            <person name="Bluhm B."/>
            <person name="Cannon C."/>
            <person name="Castanera R."/>
            <person name="Culley D."/>
            <person name="Daum C."/>
            <person name="Ezra D."/>
            <person name="Gonzalez J."/>
            <person name="Henrissat B."/>
            <person name="Kuo A."/>
            <person name="Liang C."/>
            <person name="Lipzen A."/>
            <person name="Lutzoni F."/>
            <person name="Magnuson J."/>
            <person name="Mondo S."/>
            <person name="Nolan M."/>
            <person name="Ohm R."/>
            <person name="Pangilinan J."/>
            <person name="Park H.-J."/>
            <person name="Ramirez L."/>
            <person name="Alfaro M."/>
            <person name="Sun H."/>
            <person name="Tritt A."/>
            <person name="Yoshinaga Y."/>
            <person name="Zwiers L.-H."/>
            <person name="Turgeon B."/>
            <person name="Goodwin S."/>
            <person name="Spatafora J."/>
            <person name="Crous P."/>
            <person name="Grigoriev I."/>
        </authorList>
    </citation>
    <scope>NUCLEOTIDE SEQUENCE</scope>
    <source>
        <strain evidence="2">CBS 113818</strain>
    </source>
</reference>
<keyword evidence="3" id="KW-1185">Reference proteome</keyword>
<protein>
    <submittedName>
        <fullName evidence="2">Uncharacterized protein</fullName>
    </submittedName>
</protein>
<evidence type="ECO:0000256" key="1">
    <source>
        <dbReference type="SAM" id="MobiDB-lite"/>
    </source>
</evidence>
<dbReference type="AlphaFoldDB" id="A0A6A6ZBU8"/>
<evidence type="ECO:0000313" key="3">
    <source>
        <dbReference type="Proteomes" id="UP000799424"/>
    </source>
</evidence>
<dbReference type="EMBL" id="MU006258">
    <property type="protein sequence ID" value="KAF2818183.1"/>
    <property type="molecule type" value="Genomic_DNA"/>
</dbReference>
<organism evidence="2 3">
    <name type="scientific">Ophiobolus disseminans</name>
    <dbReference type="NCBI Taxonomy" id="1469910"/>
    <lineage>
        <taxon>Eukaryota</taxon>
        <taxon>Fungi</taxon>
        <taxon>Dikarya</taxon>
        <taxon>Ascomycota</taxon>
        <taxon>Pezizomycotina</taxon>
        <taxon>Dothideomycetes</taxon>
        <taxon>Pleosporomycetidae</taxon>
        <taxon>Pleosporales</taxon>
        <taxon>Pleosporineae</taxon>
        <taxon>Phaeosphaeriaceae</taxon>
        <taxon>Ophiobolus</taxon>
    </lineage>
</organism>
<gene>
    <name evidence="2" type="ORF">CC86DRAFT_389139</name>
</gene>
<accession>A0A6A6ZBU8</accession>
<feature type="region of interest" description="Disordered" evidence="1">
    <location>
        <begin position="60"/>
        <end position="102"/>
    </location>
</feature>
<dbReference type="Proteomes" id="UP000799424">
    <property type="component" value="Unassembled WGS sequence"/>
</dbReference>
<feature type="compositionally biased region" description="Basic and acidic residues" evidence="1">
    <location>
        <begin position="143"/>
        <end position="160"/>
    </location>
</feature>
<sequence>MLSPEPPRSRNASDGNVEIIQTAGDPQLVASPCNIFEDETDSQGTIEDLTFNVVPLSCLHATGDRTSGDQMAEIHQQPSSQGNRSNDNETSHDAEEENFARYSPYGKRITQIGNEVRKASLLLDDCKTSLEVLKSQLGTTQREQMESGHLKRKEVSWDTI</sequence>